<dbReference type="Gene3D" id="2.40.170.20">
    <property type="entry name" value="TonB-dependent receptor, beta-barrel domain"/>
    <property type="match status" value="1"/>
</dbReference>
<evidence type="ECO:0000256" key="3">
    <source>
        <dbReference type="ARBA" id="ARBA00022452"/>
    </source>
</evidence>
<feature type="domain" description="TonB-dependent receptor plug" evidence="8">
    <location>
        <begin position="227"/>
        <end position="337"/>
    </location>
</feature>
<evidence type="ECO:0000256" key="6">
    <source>
        <dbReference type="ARBA" id="ARBA00023237"/>
    </source>
</evidence>
<name>A0A1G9RFU9_9SPHI</name>
<dbReference type="Proteomes" id="UP000183200">
    <property type="component" value="Unassembled WGS sequence"/>
</dbReference>
<dbReference type="AlphaFoldDB" id="A0A1G9RFU9"/>
<dbReference type="EMBL" id="FNGY01000003">
    <property type="protein sequence ID" value="SDM22083.1"/>
    <property type="molecule type" value="Genomic_DNA"/>
</dbReference>
<evidence type="ECO:0000256" key="5">
    <source>
        <dbReference type="ARBA" id="ARBA00023136"/>
    </source>
</evidence>
<evidence type="ECO:0000256" key="4">
    <source>
        <dbReference type="ARBA" id="ARBA00022692"/>
    </source>
</evidence>
<sequence>MISVLGRISDSDKRKWIMRANLTTVLLISAIIQVSASSFAQKITLSEKNAPLMKVFRAIRAQTGYDFMLTARTLKGTKDITIEVKNAELNDVLKKIFEGQPLKYFVNDQTIIVSEKEGVGLSGKEKSLMDITVRGRVVDEKGEGLPGATVKLKGNESKVSIVTSSEGKFSINIPGENAVLIVSYVGYKTKEINVSGADVDLVIRLEPVTGQLEEVSVVSTGYQTIPKERSTGSFEKIDNALLNRSTGASILSRLENITPGLFVDRRLNSERAPGIGNISIRGLTTLTQAIATPLIIFDNFPYPGELENINPNDVESVTILKDAAAASIWGARAANGVIVITTKKGNYNRRTQVSFNTNLTVLEKPDLFTLKPMTASDYIDLEKTLFNNGFYNNKIDDIYTWPYLSPVVELMLNARQPGATISQEEADTQINTLRNHDVRNDYTKYVYRMGIAQQYALNINGGGNEFTYLLSGGFDNNRINVVKNQGQRITLRSAFAYKPISELEFEGGMFYTQSKDLASGNFSRLLYDPAVVLPYTRLANQDGNPLVVGRNYGVRFLDTADPRYLDWRYRPLAELDASSNTINTYDWLMNLGLNYKISKIFSASVKYQYGRTIAENTNLQRQESYYTRNLINLLTTFNGTEPKRNLPLGGVLGQFRGNNDAYNIRGQINASKTWNDKHQFDGLVGVEKSEKHLQSNSSTVYGYNEEVLTHADVDHLTQFISPVYSFVSLPSNIDINDQLYRFTSIFANAAYTYNSRYTISASGRKDAANLFGVNANLRGTPFWSTGISWDISKEPFYHFALMPFLKLRATYGYQGNTDSRLSAHSSIRYASANAYTISLPYADLINPANNDLRWERVGTLNLGIDFRSKDNVISGSIEYYKRHSKDVLNTTPLDYTTGFSSAIYNSSDLKGKGLDLSLHSLNLKGSFKWNTDLFLNYNSNKVTKYTPLNTDITNYINEGLAVSSGLIVGRPVYAIFSYGWAGLDPNSGDPMGYLNGEKSKDYTALTSVTPDQLQYHGSAIPIWSGAFRNTFTYKNISVSANIIGKFGHFFRRSSIDYGSLLNPNSTNIVGGHSDYALRWQKPGDESSTNVPSFIYPDDPLRDKFYAGSAILIDKADHIRLQDITLGYTLDRTSWAIKNVKIFANFSNLGIIWRANKLGLDPEFYRGYPAPRTIALGLNANF</sequence>
<dbReference type="InterPro" id="IPR037066">
    <property type="entry name" value="Plug_dom_sf"/>
</dbReference>
<protein>
    <submittedName>
        <fullName evidence="9">TonB-linked outer membrane protein, SusC/RagA family</fullName>
    </submittedName>
</protein>
<dbReference type="SUPFAM" id="SSF49464">
    <property type="entry name" value="Carboxypeptidase regulatory domain-like"/>
    <property type="match status" value="1"/>
</dbReference>
<dbReference type="Gene3D" id="2.170.130.10">
    <property type="entry name" value="TonB-dependent receptor, plug domain"/>
    <property type="match status" value="1"/>
</dbReference>
<dbReference type="InterPro" id="IPR039426">
    <property type="entry name" value="TonB-dep_rcpt-like"/>
</dbReference>
<keyword evidence="3 7" id="KW-1134">Transmembrane beta strand</keyword>
<evidence type="ECO:0000259" key="8">
    <source>
        <dbReference type="Pfam" id="PF07715"/>
    </source>
</evidence>
<dbReference type="NCBIfam" id="TIGR04057">
    <property type="entry name" value="SusC_RagA_signa"/>
    <property type="match status" value="1"/>
</dbReference>
<keyword evidence="10" id="KW-1185">Reference proteome</keyword>
<comment type="similarity">
    <text evidence="7">Belongs to the TonB-dependent receptor family.</text>
</comment>
<keyword evidence="5 7" id="KW-0472">Membrane</keyword>
<keyword evidence="2 7" id="KW-0813">Transport</keyword>
<accession>A0A1G9RFU9</accession>
<evidence type="ECO:0000256" key="1">
    <source>
        <dbReference type="ARBA" id="ARBA00004571"/>
    </source>
</evidence>
<dbReference type="SUPFAM" id="SSF56935">
    <property type="entry name" value="Porins"/>
    <property type="match status" value="1"/>
</dbReference>
<evidence type="ECO:0000313" key="10">
    <source>
        <dbReference type="Proteomes" id="UP000183200"/>
    </source>
</evidence>
<dbReference type="InterPro" id="IPR023997">
    <property type="entry name" value="TonB-dep_OMP_SusC/RagA_CS"/>
</dbReference>
<keyword evidence="4 7" id="KW-0812">Transmembrane</keyword>
<dbReference type="Pfam" id="PF07715">
    <property type="entry name" value="Plug"/>
    <property type="match status" value="1"/>
</dbReference>
<keyword evidence="6 7" id="KW-0998">Cell outer membrane</keyword>
<dbReference type="PROSITE" id="PS52016">
    <property type="entry name" value="TONB_DEPENDENT_REC_3"/>
    <property type="match status" value="1"/>
</dbReference>
<evidence type="ECO:0000256" key="7">
    <source>
        <dbReference type="PROSITE-ProRule" id="PRU01360"/>
    </source>
</evidence>
<comment type="subcellular location">
    <subcellularLocation>
        <location evidence="1 7">Cell outer membrane</location>
        <topology evidence="1 7">Multi-pass membrane protein</topology>
    </subcellularLocation>
</comment>
<gene>
    <name evidence="9" type="ORF">SAMN05421820_103232</name>
</gene>
<dbReference type="InterPro" id="IPR012910">
    <property type="entry name" value="Plug_dom"/>
</dbReference>
<proteinExistence type="inferred from homology"/>
<organism evidence="9 10">
    <name type="scientific">Pedobacter steynii</name>
    <dbReference type="NCBI Taxonomy" id="430522"/>
    <lineage>
        <taxon>Bacteria</taxon>
        <taxon>Pseudomonadati</taxon>
        <taxon>Bacteroidota</taxon>
        <taxon>Sphingobacteriia</taxon>
        <taxon>Sphingobacteriales</taxon>
        <taxon>Sphingobacteriaceae</taxon>
        <taxon>Pedobacter</taxon>
    </lineage>
</organism>
<reference evidence="10" key="1">
    <citation type="submission" date="2016-10" db="EMBL/GenBank/DDBJ databases">
        <authorList>
            <person name="Varghese N."/>
            <person name="Submissions S."/>
        </authorList>
    </citation>
    <scope>NUCLEOTIDE SEQUENCE [LARGE SCALE GENOMIC DNA]</scope>
    <source>
        <strain evidence="10">DSM 19110</strain>
    </source>
</reference>
<dbReference type="Gene3D" id="2.60.40.1120">
    <property type="entry name" value="Carboxypeptidase-like, regulatory domain"/>
    <property type="match status" value="1"/>
</dbReference>
<dbReference type="InterPro" id="IPR036942">
    <property type="entry name" value="Beta-barrel_TonB_sf"/>
</dbReference>
<evidence type="ECO:0000256" key="2">
    <source>
        <dbReference type="ARBA" id="ARBA00022448"/>
    </source>
</evidence>
<evidence type="ECO:0000313" key="9">
    <source>
        <dbReference type="EMBL" id="SDM22083.1"/>
    </source>
</evidence>
<dbReference type="NCBIfam" id="TIGR04056">
    <property type="entry name" value="OMP_RagA_SusC"/>
    <property type="match status" value="1"/>
</dbReference>
<dbReference type="InterPro" id="IPR008969">
    <property type="entry name" value="CarboxyPept-like_regulatory"/>
</dbReference>
<dbReference type="InterPro" id="IPR023996">
    <property type="entry name" value="TonB-dep_OMP_SusC/RagA"/>
</dbReference>
<dbReference type="GO" id="GO:0009279">
    <property type="term" value="C:cell outer membrane"/>
    <property type="evidence" value="ECO:0007669"/>
    <property type="project" value="UniProtKB-SubCell"/>
</dbReference>
<dbReference type="Pfam" id="PF13715">
    <property type="entry name" value="CarbopepD_reg_2"/>
    <property type="match status" value="1"/>
</dbReference>